<dbReference type="OrthoDB" id="6656286at2"/>
<organism evidence="2 3">
    <name type="scientific">Moraxella pluranimalium</name>
    <dbReference type="NCBI Taxonomy" id="470453"/>
    <lineage>
        <taxon>Bacteria</taxon>
        <taxon>Pseudomonadati</taxon>
        <taxon>Pseudomonadota</taxon>
        <taxon>Gammaproteobacteria</taxon>
        <taxon>Moraxellales</taxon>
        <taxon>Moraxellaceae</taxon>
        <taxon>Moraxella</taxon>
    </lineage>
</organism>
<gene>
    <name evidence="2" type="ORF">B0680_06055</name>
</gene>
<dbReference type="Proteomes" id="UP000189800">
    <property type="component" value="Unassembled WGS sequence"/>
</dbReference>
<dbReference type="EMBL" id="MUYU01000015">
    <property type="protein sequence ID" value="OOS23525.1"/>
    <property type="molecule type" value="Genomic_DNA"/>
</dbReference>
<feature type="signal peptide" evidence="1">
    <location>
        <begin position="1"/>
        <end position="20"/>
    </location>
</feature>
<evidence type="ECO:0000313" key="3">
    <source>
        <dbReference type="Proteomes" id="UP000189800"/>
    </source>
</evidence>
<keyword evidence="1" id="KW-0732">Signal</keyword>
<dbReference type="STRING" id="470453.B0680_06055"/>
<accession>A0A1T0CMI1</accession>
<dbReference type="AlphaFoldDB" id="A0A1T0CMI1"/>
<proteinExistence type="predicted"/>
<protein>
    <submittedName>
        <fullName evidence="2">Uncharacterized protein</fullName>
    </submittedName>
</protein>
<dbReference type="Gene3D" id="1.25.40.10">
    <property type="entry name" value="Tetratricopeptide repeat domain"/>
    <property type="match status" value="1"/>
</dbReference>
<dbReference type="SUPFAM" id="SSF81901">
    <property type="entry name" value="HCP-like"/>
    <property type="match status" value="1"/>
</dbReference>
<dbReference type="RefSeq" id="WP_078254206.1">
    <property type="nucleotide sequence ID" value="NZ_MUYU01000015.1"/>
</dbReference>
<comment type="caution">
    <text evidence="2">The sequence shown here is derived from an EMBL/GenBank/DDBJ whole genome shotgun (WGS) entry which is preliminary data.</text>
</comment>
<evidence type="ECO:0000256" key="1">
    <source>
        <dbReference type="SAM" id="SignalP"/>
    </source>
</evidence>
<evidence type="ECO:0000313" key="2">
    <source>
        <dbReference type="EMBL" id="OOS23525.1"/>
    </source>
</evidence>
<keyword evidence="3" id="KW-1185">Reference proteome</keyword>
<name>A0A1T0CMI1_9GAMM</name>
<reference evidence="2 3" key="1">
    <citation type="submission" date="2017-02" db="EMBL/GenBank/DDBJ databases">
        <title>Draft genome sequence of Moraxella pluranimalium CCUG 54913T type strain.</title>
        <authorList>
            <person name="Salva-Serra F."/>
            <person name="Engstrom-Jakobsson H."/>
            <person name="Thorell K."/>
            <person name="Jaen-Luchoro D."/>
            <person name="Gonzales-Siles L."/>
            <person name="Karlsson R."/>
            <person name="Yazdan S."/>
            <person name="Boulund F."/>
            <person name="Johnning A."/>
            <person name="Engstrand L."/>
            <person name="Kristiansson E."/>
            <person name="Moore E."/>
        </authorList>
    </citation>
    <scope>NUCLEOTIDE SEQUENCE [LARGE SCALE GENOMIC DNA]</scope>
    <source>
        <strain evidence="2 3">CCUG 54913</strain>
    </source>
</reference>
<feature type="chain" id="PRO_5012684648" evidence="1">
    <location>
        <begin position="21"/>
        <end position="271"/>
    </location>
</feature>
<sequence length="271" mass="29648">MKKLSLALLCTTAFASTAFASTYAPVLRGEITQTITHANSANLLTNAVKNLPTPSVNVSDVSTVATVLIPANSAGTTMLDVTLMDEFMDDIAPNARHYPTNFPTRTADFVAKENVKYLSDWLEPYATAPDASFDVVLRAAKINGMARNLNLGTDYTLRATAHMQKALELQPNHAEANFLLGMMLSETGAFKEGRKYLDKAASLGYIEAEQSIAQADLISDNKTAALKRLRDLAAKNPNNTQIAEQIRMIESGNFYIWNIADNQLNIKSLER</sequence>
<dbReference type="InterPro" id="IPR011990">
    <property type="entry name" value="TPR-like_helical_dom_sf"/>
</dbReference>